<reference evidence="1" key="1">
    <citation type="submission" date="2020-10" db="EMBL/GenBank/DDBJ databases">
        <authorList>
            <person name="Gilroy R."/>
        </authorList>
    </citation>
    <scope>NUCLEOTIDE SEQUENCE</scope>
    <source>
        <strain evidence="1">21143</strain>
    </source>
</reference>
<dbReference type="AlphaFoldDB" id="A0A9D1KCX2"/>
<dbReference type="Proteomes" id="UP000886722">
    <property type="component" value="Unassembled WGS sequence"/>
</dbReference>
<organism evidence="1 2">
    <name type="scientific">Candidatus Caccoplasma intestinavium</name>
    <dbReference type="NCBI Taxonomy" id="2840716"/>
    <lineage>
        <taxon>Bacteria</taxon>
        <taxon>Pseudomonadati</taxon>
        <taxon>Bacteroidota</taxon>
        <taxon>Bacteroidia</taxon>
        <taxon>Bacteroidales</taxon>
        <taxon>Bacteroidaceae</taxon>
        <taxon>Bacteroidaceae incertae sedis</taxon>
        <taxon>Candidatus Caccoplasma</taxon>
    </lineage>
</organism>
<evidence type="ECO:0000313" key="2">
    <source>
        <dbReference type="Proteomes" id="UP000886722"/>
    </source>
</evidence>
<reference evidence="1" key="2">
    <citation type="journal article" date="2021" name="PeerJ">
        <title>Extensive microbial diversity within the chicken gut microbiome revealed by metagenomics and culture.</title>
        <authorList>
            <person name="Gilroy R."/>
            <person name="Ravi A."/>
            <person name="Getino M."/>
            <person name="Pursley I."/>
            <person name="Horton D.L."/>
            <person name="Alikhan N.F."/>
            <person name="Baker D."/>
            <person name="Gharbi K."/>
            <person name="Hall N."/>
            <person name="Watson M."/>
            <person name="Adriaenssens E.M."/>
            <person name="Foster-Nyarko E."/>
            <person name="Jarju S."/>
            <person name="Secka A."/>
            <person name="Antonio M."/>
            <person name="Oren A."/>
            <person name="Chaudhuri R.R."/>
            <person name="La Ragione R."/>
            <person name="Hildebrand F."/>
            <person name="Pallen M.J."/>
        </authorList>
    </citation>
    <scope>NUCLEOTIDE SEQUENCE</scope>
    <source>
        <strain evidence="1">21143</strain>
    </source>
</reference>
<proteinExistence type="predicted"/>
<dbReference type="EMBL" id="DVKT01000022">
    <property type="protein sequence ID" value="HIT39024.1"/>
    <property type="molecule type" value="Genomic_DNA"/>
</dbReference>
<evidence type="ECO:0000313" key="1">
    <source>
        <dbReference type="EMBL" id="HIT39024.1"/>
    </source>
</evidence>
<accession>A0A9D1KCX2</accession>
<gene>
    <name evidence="1" type="ORF">IAD06_03150</name>
</gene>
<sequence>MKEKKNELRSLNEELPAFYLDELEQRLETDPLAIAALLNMDSSDSSDECICICNGKCKQYCSEYCQEFDL</sequence>
<name>A0A9D1KCX2_9BACT</name>
<protein>
    <submittedName>
        <fullName evidence="1">Uncharacterized protein</fullName>
    </submittedName>
</protein>
<comment type="caution">
    <text evidence="1">The sequence shown here is derived from an EMBL/GenBank/DDBJ whole genome shotgun (WGS) entry which is preliminary data.</text>
</comment>